<evidence type="ECO:0000313" key="10">
    <source>
        <dbReference type="EMBL" id="AZR07646.1"/>
    </source>
</evidence>
<evidence type="ECO:0000256" key="6">
    <source>
        <dbReference type="ARBA" id="ARBA00022777"/>
    </source>
</evidence>
<keyword evidence="8" id="KW-0902">Two-component regulatory system</keyword>
<dbReference type="CDD" id="cd16917">
    <property type="entry name" value="HATPase_UhpB-NarQ-NarX-like"/>
    <property type="match status" value="1"/>
</dbReference>
<dbReference type="SUPFAM" id="SSF55874">
    <property type="entry name" value="ATPase domain of HSP90 chaperone/DNA topoisomerase II/histidine kinase"/>
    <property type="match status" value="1"/>
</dbReference>
<comment type="catalytic activity">
    <reaction evidence="1">
        <text>ATP + protein L-histidine = ADP + protein N-phospho-L-histidine.</text>
        <dbReference type="EC" id="2.7.13.3"/>
    </reaction>
</comment>
<evidence type="ECO:0000313" key="11">
    <source>
        <dbReference type="Proteomes" id="UP000275951"/>
    </source>
</evidence>
<dbReference type="GO" id="GO:0046983">
    <property type="term" value="F:protein dimerization activity"/>
    <property type="evidence" value="ECO:0007669"/>
    <property type="project" value="InterPro"/>
</dbReference>
<dbReference type="GO" id="GO:0005524">
    <property type="term" value="F:ATP binding"/>
    <property type="evidence" value="ECO:0007669"/>
    <property type="project" value="UniProtKB-KW"/>
</dbReference>
<dbReference type="AlphaFoldDB" id="A0A380MA71"/>
<keyword evidence="3" id="KW-0597">Phosphoprotein</keyword>
<dbReference type="Gene3D" id="3.30.565.10">
    <property type="entry name" value="Histidine kinase-like ATPase, C-terminal domain"/>
    <property type="match status" value="1"/>
</dbReference>
<keyword evidence="5" id="KW-0547">Nucleotide-binding</keyword>
<accession>A0A380MA71</accession>
<dbReference type="Gene3D" id="1.20.5.1930">
    <property type="match status" value="1"/>
</dbReference>
<dbReference type="Pfam" id="PF23539">
    <property type="entry name" value="DUF7134"/>
    <property type="match status" value="1"/>
</dbReference>
<dbReference type="EC" id="2.7.13.3" evidence="2"/>
<keyword evidence="7" id="KW-0067">ATP-binding</keyword>
<dbReference type="GO" id="GO:0000155">
    <property type="term" value="F:phosphorelay sensor kinase activity"/>
    <property type="evidence" value="ECO:0007669"/>
    <property type="project" value="InterPro"/>
</dbReference>
<evidence type="ECO:0000256" key="5">
    <source>
        <dbReference type="ARBA" id="ARBA00022741"/>
    </source>
</evidence>
<keyword evidence="6 10" id="KW-0418">Kinase</keyword>
<dbReference type="InterPro" id="IPR055558">
    <property type="entry name" value="DUF7134"/>
</dbReference>
<dbReference type="PANTHER" id="PTHR24421">
    <property type="entry name" value="NITRATE/NITRITE SENSOR PROTEIN NARX-RELATED"/>
    <property type="match status" value="1"/>
</dbReference>
<evidence type="ECO:0000256" key="7">
    <source>
        <dbReference type="ARBA" id="ARBA00022840"/>
    </source>
</evidence>
<name>A0A380MA71_9ACTO</name>
<feature type="domain" description="Histidine kinase/HSP90-like ATPase" evidence="9">
    <location>
        <begin position="306"/>
        <end position="399"/>
    </location>
</feature>
<dbReference type="InterPro" id="IPR036890">
    <property type="entry name" value="HATPase_C_sf"/>
</dbReference>
<sequence length="405" mass="43100">MPVRDQLYSKRMNDFAIVKGFSPGDLILALFIAVLTLFTPDAYIGVDLVHDILLYTASIGAVVGTFFRRTRPVPAAVTVYLAALLRYIAVPAEIFPQDVAVLLSLYAVLAYGPLTTKYPAIFGASFGAFLLALPSLVANVTTSFAVFVLCAGQVLVIATTTAAFLRRGQFTRLNHAIENAHIAQLNAERDAELAVVGERTRIAREMHDIVAHTLSVVIAQADGGRYAAKNNPEAAERALNVIADMSRAALTDIRSIIGVLRDHDPEAPLAPEPVDTDLLGLIEQVRASGHPVSYVTTGQQRPLPVGLGNALYRICQEALTNALKHAGPDATITVSLHWRPAEVILDVTDNGRGAATFNDGKGHGIIGMTERAAVFGGTVVSGPRASGGFKVTATIPTPGERKAHV</sequence>
<organism evidence="10 11">
    <name type="scientific">Trueperella pyogenes</name>
    <dbReference type="NCBI Taxonomy" id="1661"/>
    <lineage>
        <taxon>Bacteria</taxon>
        <taxon>Bacillati</taxon>
        <taxon>Actinomycetota</taxon>
        <taxon>Actinomycetes</taxon>
        <taxon>Actinomycetales</taxon>
        <taxon>Actinomycetaceae</taxon>
        <taxon>Trueperella</taxon>
    </lineage>
</organism>
<dbReference type="Proteomes" id="UP000275951">
    <property type="component" value="Chromosome"/>
</dbReference>
<protein>
    <recommendedName>
        <fullName evidence="2">histidine kinase</fullName>
        <ecNumber evidence="2">2.7.13.3</ecNumber>
    </recommendedName>
</protein>
<dbReference type="SMART" id="SM00387">
    <property type="entry name" value="HATPase_c"/>
    <property type="match status" value="1"/>
</dbReference>
<evidence type="ECO:0000259" key="9">
    <source>
        <dbReference type="SMART" id="SM00387"/>
    </source>
</evidence>
<dbReference type="InterPro" id="IPR050482">
    <property type="entry name" value="Sensor_HK_TwoCompSys"/>
</dbReference>
<dbReference type="GO" id="GO:0016020">
    <property type="term" value="C:membrane"/>
    <property type="evidence" value="ECO:0007669"/>
    <property type="project" value="InterPro"/>
</dbReference>
<dbReference type="PANTHER" id="PTHR24421:SF10">
    <property type="entry name" value="NITRATE_NITRITE SENSOR PROTEIN NARQ"/>
    <property type="match status" value="1"/>
</dbReference>
<dbReference type="EMBL" id="CP033905">
    <property type="protein sequence ID" value="AZR07646.1"/>
    <property type="molecule type" value="Genomic_DNA"/>
</dbReference>
<dbReference type="Pfam" id="PF02518">
    <property type="entry name" value="HATPase_c"/>
    <property type="match status" value="1"/>
</dbReference>
<evidence type="ECO:0000256" key="8">
    <source>
        <dbReference type="ARBA" id="ARBA00023012"/>
    </source>
</evidence>
<proteinExistence type="predicted"/>
<evidence type="ECO:0000256" key="2">
    <source>
        <dbReference type="ARBA" id="ARBA00012438"/>
    </source>
</evidence>
<keyword evidence="4" id="KW-0808">Transferase</keyword>
<evidence type="ECO:0000256" key="4">
    <source>
        <dbReference type="ARBA" id="ARBA00022679"/>
    </source>
</evidence>
<reference evidence="10 11" key="1">
    <citation type="submission" date="2018-11" db="EMBL/GenBank/DDBJ databases">
        <title>Multidrug-resistant genes are associated with an 42-kb island TGI1 carrying a complex class 1 integron in a Trueperella pyogenes.</title>
        <authorList>
            <person name="Dong W."/>
        </authorList>
    </citation>
    <scope>NUCLEOTIDE SEQUENCE [LARGE SCALE GENOMIC DNA]</scope>
    <source>
        <strain evidence="10 11">TP4</strain>
    </source>
</reference>
<dbReference type="OrthoDB" id="227596at2"/>
<dbReference type="InterPro" id="IPR003594">
    <property type="entry name" value="HATPase_dom"/>
</dbReference>
<gene>
    <name evidence="10" type="ORF">EBQ10_10340</name>
</gene>
<dbReference type="InterPro" id="IPR011712">
    <property type="entry name" value="Sig_transdc_His_kin_sub3_dim/P"/>
</dbReference>
<evidence type="ECO:0000256" key="3">
    <source>
        <dbReference type="ARBA" id="ARBA00022553"/>
    </source>
</evidence>
<evidence type="ECO:0000256" key="1">
    <source>
        <dbReference type="ARBA" id="ARBA00000085"/>
    </source>
</evidence>
<dbReference type="Pfam" id="PF07730">
    <property type="entry name" value="HisKA_3"/>
    <property type="match status" value="1"/>
</dbReference>